<reference evidence="1 2" key="1">
    <citation type="submission" date="2021-01" db="EMBL/GenBank/DDBJ databases">
        <title>Chromosome-level genome assembly of a human fungal pathogen reveals clustering of transcriptionally co-regulated genes.</title>
        <authorList>
            <person name="Voorhies M."/>
            <person name="Cohen S."/>
            <person name="Shea T.P."/>
            <person name="Petrus S."/>
            <person name="Munoz J.F."/>
            <person name="Poplawski S."/>
            <person name="Goldman W.E."/>
            <person name="Michael T."/>
            <person name="Cuomo C.A."/>
            <person name="Sil A."/>
            <person name="Beyhan S."/>
        </authorList>
    </citation>
    <scope>NUCLEOTIDE SEQUENCE [LARGE SCALE GENOMIC DNA]</scope>
    <source>
        <strain evidence="1 2">G184AR</strain>
    </source>
</reference>
<protein>
    <submittedName>
        <fullName evidence="1">Uncharacterized protein</fullName>
    </submittedName>
</protein>
<gene>
    <name evidence="1" type="ORF">I7I52_06710</name>
</gene>
<dbReference type="AlphaFoldDB" id="A0A8H7YTV2"/>
<accession>A0A8H7YTV2</accession>
<dbReference type="Proteomes" id="UP000670092">
    <property type="component" value="Unassembled WGS sequence"/>
</dbReference>
<organism evidence="1 2">
    <name type="scientific">Ajellomyces capsulatus</name>
    <name type="common">Darling's disease fungus</name>
    <name type="synonym">Histoplasma capsulatum</name>
    <dbReference type="NCBI Taxonomy" id="5037"/>
    <lineage>
        <taxon>Eukaryota</taxon>
        <taxon>Fungi</taxon>
        <taxon>Dikarya</taxon>
        <taxon>Ascomycota</taxon>
        <taxon>Pezizomycotina</taxon>
        <taxon>Eurotiomycetes</taxon>
        <taxon>Eurotiomycetidae</taxon>
        <taxon>Onygenales</taxon>
        <taxon>Ajellomycetaceae</taxon>
        <taxon>Histoplasma</taxon>
    </lineage>
</organism>
<dbReference type="OrthoDB" id="5346581at2759"/>
<comment type="caution">
    <text evidence="1">The sequence shown here is derived from an EMBL/GenBank/DDBJ whole genome shotgun (WGS) entry which is preliminary data.</text>
</comment>
<sequence>MALTPAAIVRLADLDHEKAGIFTRVLSTVLHSRAAKDVFAQVIDGLPVKSTYELTMTRRYELLSRTEASQQSQVLSDQFCSSSEMFDNLELNARTAQLYQAAPLYSHSFNMHLLELVAVAVHDMAANLFAYFHPNGEPRREQVAMAGVQKEGIVSLSTMCYIRSDMYPRGVNDVVGYWAETHIFGGVVVFDRGADEGARNCYTAYIHPSYPADIFQLIDSQIEQFSSLANHQTDANHLLPFICRPEVKTLNPSHAFLNLNIYRDRYERQLSPVARGRPCVRRLEDDPDLRGFIDKAVKMFQP</sequence>
<evidence type="ECO:0000313" key="2">
    <source>
        <dbReference type="Proteomes" id="UP000670092"/>
    </source>
</evidence>
<dbReference type="EMBL" id="JAEVHI010000003">
    <property type="protein sequence ID" value="KAG5296153.1"/>
    <property type="molecule type" value="Genomic_DNA"/>
</dbReference>
<evidence type="ECO:0000313" key="1">
    <source>
        <dbReference type="EMBL" id="KAG5296153.1"/>
    </source>
</evidence>
<proteinExistence type="predicted"/>
<dbReference type="VEuPathDB" id="FungiDB:I7I52_06710"/>
<name>A0A8H7YTV2_AJECA</name>